<evidence type="ECO:0000259" key="2">
    <source>
        <dbReference type="Pfam" id="PF21834"/>
    </source>
</evidence>
<reference evidence="3 4" key="1">
    <citation type="submission" date="2019-09" db="EMBL/GenBank/DDBJ databases">
        <title>YIM 48816 draft genome.</title>
        <authorList>
            <person name="Jiang L."/>
        </authorList>
    </citation>
    <scope>NUCLEOTIDE SEQUENCE [LARGE SCALE GENOMIC DNA]</scope>
    <source>
        <strain evidence="3 4">YIM 48816</strain>
    </source>
</reference>
<evidence type="ECO:0000313" key="3">
    <source>
        <dbReference type="EMBL" id="KAB1079771.1"/>
    </source>
</evidence>
<feature type="coiled-coil region" evidence="1">
    <location>
        <begin position="15"/>
        <end position="42"/>
    </location>
</feature>
<protein>
    <recommendedName>
        <fullName evidence="2">DUF6894 domain-containing protein</fullName>
    </recommendedName>
</protein>
<keyword evidence="4" id="KW-1185">Reference proteome</keyword>
<dbReference type="InterPro" id="IPR054189">
    <property type="entry name" value="DUF6894"/>
</dbReference>
<feature type="domain" description="DUF6894" evidence="2">
    <location>
        <begin position="3"/>
        <end position="71"/>
    </location>
</feature>
<keyword evidence="1" id="KW-0175">Coiled coil</keyword>
<name>A0A6L3SZY8_9HYPH</name>
<dbReference type="AlphaFoldDB" id="A0A6L3SZY8"/>
<dbReference type="Proteomes" id="UP000474159">
    <property type="component" value="Unassembled WGS sequence"/>
</dbReference>
<dbReference type="Pfam" id="PF21834">
    <property type="entry name" value="DUF6894"/>
    <property type="match status" value="1"/>
</dbReference>
<dbReference type="EMBL" id="VZZK01000007">
    <property type="protein sequence ID" value="KAB1079771.1"/>
    <property type="molecule type" value="Genomic_DNA"/>
</dbReference>
<comment type="caution">
    <text evidence="3">The sequence shown here is derived from an EMBL/GenBank/DDBJ whole genome shotgun (WGS) entry which is preliminary data.</text>
</comment>
<organism evidence="3 4">
    <name type="scientific">Methylobacterium soli</name>
    <dbReference type="NCBI Taxonomy" id="553447"/>
    <lineage>
        <taxon>Bacteria</taxon>
        <taxon>Pseudomonadati</taxon>
        <taxon>Pseudomonadota</taxon>
        <taxon>Alphaproteobacteria</taxon>
        <taxon>Hyphomicrobiales</taxon>
        <taxon>Methylobacteriaceae</taxon>
        <taxon>Methylobacterium</taxon>
    </lineage>
</organism>
<gene>
    <name evidence="3" type="ORF">F6X53_08355</name>
</gene>
<dbReference type="RefSeq" id="WP_150999431.1">
    <property type="nucleotide sequence ID" value="NZ_BPQY01000355.1"/>
</dbReference>
<dbReference type="OrthoDB" id="8242967at2"/>
<sequence length="87" mass="9829">MARYYFDVHDGGPRFDDTGTELAELENVREQAKRLLPDIAREEIPREGDQRTFTVLVKDEGGKPVYSATLTFAGLWLHGQAEPVHLS</sequence>
<evidence type="ECO:0000256" key="1">
    <source>
        <dbReference type="SAM" id="Coils"/>
    </source>
</evidence>
<proteinExistence type="predicted"/>
<evidence type="ECO:0000313" key="4">
    <source>
        <dbReference type="Proteomes" id="UP000474159"/>
    </source>
</evidence>
<accession>A0A6L3SZY8</accession>